<dbReference type="EMBL" id="VOHK01000006">
    <property type="protein sequence ID" value="TWT18624.1"/>
    <property type="molecule type" value="Genomic_DNA"/>
</dbReference>
<dbReference type="PANTHER" id="PTHR23416:SF78">
    <property type="entry name" value="LIPOPOLYSACCHARIDE BIOSYNTHESIS O-ACETYL TRANSFERASE WBBJ-RELATED"/>
    <property type="match status" value="1"/>
</dbReference>
<dbReference type="CDD" id="cd04647">
    <property type="entry name" value="LbH_MAT_like"/>
    <property type="match status" value="1"/>
</dbReference>
<dbReference type="OrthoDB" id="9815592at2"/>
<organism evidence="1 2">
    <name type="scientific">Luteimonas marina</name>
    <dbReference type="NCBI Taxonomy" id="488485"/>
    <lineage>
        <taxon>Bacteria</taxon>
        <taxon>Pseudomonadati</taxon>
        <taxon>Pseudomonadota</taxon>
        <taxon>Gammaproteobacteria</taxon>
        <taxon>Lysobacterales</taxon>
        <taxon>Lysobacteraceae</taxon>
        <taxon>Luteimonas</taxon>
    </lineage>
</organism>
<dbReference type="Pfam" id="PF00132">
    <property type="entry name" value="Hexapep"/>
    <property type="match status" value="1"/>
</dbReference>
<name>A0A5C5TXZ4_9GAMM</name>
<accession>A0A5C5TXZ4</accession>
<dbReference type="InterPro" id="IPR051159">
    <property type="entry name" value="Hexapeptide_acetyltransf"/>
</dbReference>
<dbReference type="PANTHER" id="PTHR23416">
    <property type="entry name" value="SIALIC ACID SYNTHASE-RELATED"/>
    <property type="match status" value="1"/>
</dbReference>
<dbReference type="InterPro" id="IPR001451">
    <property type="entry name" value="Hexapep"/>
</dbReference>
<dbReference type="SUPFAM" id="SSF51161">
    <property type="entry name" value="Trimeric LpxA-like enzymes"/>
    <property type="match status" value="1"/>
</dbReference>
<dbReference type="Gene3D" id="2.160.10.10">
    <property type="entry name" value="Hexapeptide repeat proteins"/>
    <property type="match status" value="1"/>
</dbReference>
<keyword evidence="1" id="KW-0012">Acyltransferase</keyword>
<dbReference type="GO" id="GO:0016746">
    <property type="term" value="F:acyltransferase activity"/>
    <property type="evidence" value="ECO:0007669"/>
    <property type="project" value="UniProtKB-KW"/>
</dbReference>
<proteinExistence type="predicted"/>
<evidence type="ECO:0000313" key="2">
    <source>
        <dbReference type="Proteomes" id="UP000319980"/>
    </source>
</evidence>
<comment type="caution">
    <text evidence="1">The sequence shown here is derived from an EMBL/GenBank/DDBJ whole genome shotgun (WGS) entry which is preliminary data.</text>
</comment>
<dbReference type="RefSeq" id="WP_146388727.1">
    <property type="nucleotide sequence ID" value="NZ_VOHK01000006.1"/>
</dbReference>
<evidence type="ECO:0000313" key="1">
    <source>
        <dbReference type="EMBL" id="TWT18624.1"/>
    </source>
</evidence>
<dbReference type="AlphaFoldDB" id="A0A5C5TXZ4"/>
<dbReference type="InterPro" id="IPR011004">
    <property type="entry name" value="Trimer_LpxA-like_sf"/>
</dbReference>
<sequence>MRYPLATYLRAAAFFTLYGLVKYLPPPIGDVFRFAVLKLFMASIHSWKIKDGVSVWFPEGIRIGRHVTVNEYVFLDGYGGLEIGDHCRVAHGCSFLSEDHVFDDPDTPIWQQPKRAGKIVLEQDVWLGCGVRVLRGVHIGRGCVVGAGAVVTRDLPAFSIAVGVPARIVGTRGTRSAHDAA</sequence>
<reference evidence="1 2" key="1">
    <citation type="journal article" date="2008" name="Int. J. Syst. Evol. Microbiol.">
        <title>Luteimonas marina sp. nov., isolated from seawater.</title>
        <authorList>
            <person name="Baik K.S."/>
            <person name="Park S.C."/>
            <person name="Kim M.S."/>
            <person name="Kim E.M."/>
            <person name="Park C."/>
            <person name="Chun J."/>
            <person name="Seong C.N."/>
        </authorList>
    </citation>
    <scope>NUCLEOTIDE SEQUENCE [LARGE SCALE GENOMIC DNA]</scope>
    <source>
        <strain evidence="1 2">FR1330</strain>
    </source>
</reference>
<gene>
    <name evidence="1" type="ORF">FQY83_14705</name>
</gene>
<protein>
    <submittedName>
        <fullName evidence="1">Acyltransferase</fullName>
    </submittedName>
</protein>
<dbReference type="Proteomes" id="UP000319980">
    <property type="component" value="Unassembled WGS sequence"/>
</dbReference>
<keyword evidence="1" id="KW-0808">Transferase</keyword>
<keyword evidence="2" id="KW-1185">Reference proteome</keyword>